<gene>
    <name evidence="1" type="ORF">H4Q31_17530</name>
</gene>
<dbReference type="Proteomes" id="UP000574133">
    <property type="component" value="Unassembled WGS sequence"/>
</dbReference>
<evidence type="ECO:0000313" key="1">
    <source>
        <dbReference type="EMBL" id="MBB6679094.1"/>
    </source>
</evidence>
<organism evidence="1 2">
    <name type="scientific">Cohnella lubricantis</name>
    <dbReference type="NCBI Taxonomy" id="2163172"/>
    <lineage>
        <taxon>Bacteria</taxon>
        <taxon>Bacillati</taxon>
        <taxon>Bacillota</taxon>
        <taxon>Bacilli</taxon>
        <taxon>Bacillales</taxon>
        <taxon>Paenibacillaceae</taxon>
        <taxon>Cohnella</taxon>
    </lineage>
</organism>
<proteinExistence type="predicted"/>
<dbReference type="EMBL" id="JACJVN010000070">
    <property type="protein sequence ID" value="MBB6679094.1"/>
    <property type="molecule type" value="Genomic_DNA"/>
</dbReference>
<keyword evidence="2" id="KW-1185">Reference proteome</keyword>
<dbReference type="AlphaFoldDB" id="A0A841TCQ8"/>
<name>A0A841TCQ8_9BACL</name>
<dbReference type="SUPFAM" id="SSF52833">
    <property type="entry name" value="Thioredoxin-like"/>
    <property type="match status" value="1"/>
</dbReference>
<dbReference type="Gene3D" id="3.40.30.10">
    <property type="entry name" value="Glutaredoxin"/>
    <property type="match status" value="1"/>
</dbReference>
<accession>A0A841TCQ8</accession>
<reference evidence="1 2" key="1">
    <citation type="submission" date="2020-08" db="EMBL/GenBank/DDBJ databases">
        <title>Cohnella phylogeny.</title>
        <authorList>
            <person name="Dunlap C."/>
        </authorList>
    </citation>
    <scope>NUCLEOTIDE SEQUENCE [LARGE SCALE GENOMIC DNA]</scope>
    <source>
        <strain evidence="1 2">DSM 103658</strain>
    </source>
</reference>
<evidence type="ECO:0000313" key="2">
    <source>
        <dbReference type="Proteomes" id="UP000574133"/>
    </source>
</evidence>
<sequence>MDGMQVRTMVHFQIPDTRAQFRINYESFGWTHADDERFFAALGEHTDLHCLILCTDWCPDVIWNVPVLFRLMERSGIRTEVLIMEEHPETMDLFLTDGGRAQPIAVFLNADGEVLGSWGARPAYLQAVMTRFKQNHPDKEHPDYKENLNRTYRELGELYHAGSEYRDAIIREVRELFAAFTR</sequence>
<dbReference type="Pfam" id="PF14595">
    <property type="entry name" value="Thioredoxin_9"/>
    <property type="match status" value="1"/>
</dbReference>
<dbReference type="InterPro" id="IPR036249">
    <property type="entry name" value="Thioredoxin-like_sf"/>
</dbReference>
<protein>
    <submittedName>
        <fullName evidence="1">Thioredoxin family protein</fullName>
    </submittedName>
</protein>
<comment type="caution">
    <text evidence="1">The sequence shown here is derived from an EMBL/GenBank/DDBJ whole genome shotgun (WGS) entry which is preliminary data.</text>
</comment>